<dbReference type="Proteomes" id="UP001386955">
    <property type="component" value="Unassembled WGS sequence"/>
</dbReference>
<keyword evidence="3" id="KW-1185">Reference proteome</keyword>
<evidence type="ECO:0000313" key="2">
    <source>
        <dbReference type="EMBL" id="KAK7404298.1"/>
    </source>
</evidence>
<sequence>MVGGGDGGVLQLTMVGVLGEWKEKKRGGRERKRRRNGKRKIQEKGGMLVKEKERQKLGLVKSDGGGASLPLREKHGPTHLRRPELRCRFHSIQKSER</sequence>
<evidence type="ECO:0000313" key="3">
    <source>
        <dbReference type="Proteomes" id="UP001386955"/>
    </source>
</evidence>
<proteinExistence type="predicted"/>
<feature type="region of interest" description="Disordered" evidence="1">
    <location>
        <begin position="60"/>
        <end position="97"/>
    </location>
</feature>
<dbReference type="AlphaFoldDB" id="A0AAN9SZ43"/>
<feature type="compositionally biased region" description="Basic and acidic residues" evidence="1">
    <location>
        <begin position="71"/>
        <end position="97"/>
    </location>
</feature>
<evidence type="ECO:0000256" key="1">
    <source>
        <dbReference type="SAM" id="MobiDB-lite"/>
    </source>
</evidence>
<feature type="compositionally biased region" description="Basic residues" evidence="1">
    <location>
        <begin position="24"/>
        <end position="41"/>
    </location>
</feature>
<accession>A0AAN9SZ43</accession>
<feature type="region of interest" description="Disordered" evidence="1">
    <location>
        <begin position="21"/>
        <end position="45"/>
    </location>
</feature>
<name>A0AAN9SZ43_PSOTE</name>
<comment type="caution">
    <text evidence="2">The sequence shown here is derived from an EMBL/GenBank/DDBJ whole genome shotgun (WGS) entry which is preliminary data.</text>
</comment>
<reference evidence="2 3" key="1">
    <citation type="submission" date="2024-01" db="EMBL/GenBank/DDBJ databases">
        <title>The genomes of 5 underutilized Papilionoideae crops provide insights into root nodulation and disease resistanc.</title>
        <authorList>
            <person name="Jiang F."/>
        </authorList>
    </citation>
    <scope>NUCLEOTIDE SEQUENCE [LARGE SCALE GENOMIC DNA]</scope>
    <source>
        <strain evidence="2">DUOXIRENSHENG_FW03</strain>
        <tissue evidence="2">Leaves</tissue>
    </source>
</reference>
<organism evidence="2 3">
    <name type="scientific">Psophocarpus tetragonolobus</name>
    <name type="common">Winged bean</name>
    <name type="synonym">Dolichos tetragonolobus</name>
    <dbReference type="NCBI Taxonomy" id="3891"/>
    <lineage>
        <taxon>Eukaryota</taxon>
        <taxon>Viridiplantae</taxon>
        <taxon>Streptophyta</taxon>
        <taxon>Embryophyta</taxon>
        <taxon>Tracheophyta</taxon>
        <taxon>Spermatophyta</taxon>
        <taxon>Magnoliopsida</taxon>
        <taxon>eudicotyledons</taxon>
        <taxon>Gunneridae</taxon>
        <taxon>Pentapetalae</taxon>
        <taxon>rosids</taxon>
        <taxon>fabids</taxon>
        <taxon>Fabales</taxon>
        <taxon>Fabaceae</taxon>
        <taxon>Papilionoideae</taxon>
        <taxon>50 kb inversion clade</taxon>
        <taxon>NPAAA clade</taxon>
        <taxon>indigoferoid/millettioid clade</taxon>
        <taxon>Phaseoleae</taxon>
        <taxon>Psophocarpus</taxon>
    </lineage>
</organism>
<protein>
    <submittedName>
        <fullName evidence="2">Uncharacterized protein</fullName>
    </submittedName>
</protein>
<dbReference type="EMBL" id="JAYMYS010000002">
    <property type="protein sequence ID" value="KAK7404298.1"/>
    <property type="molecule type" value="Genomic_DNA"/>
</dbReference>
<gene>
    <name evidence="2" type="ORF">VNO78_05080</name>
</gene>